<dbReference type="InterPro" id="IPR043809">
    <property type="entry name" value="DUF5791"/>
</dbReference>
<dbReference type="EMBL" id="FOZK01000002">
    <property type="protein sequence ID" value="SFS01928.1"/>
    <property type="molecule type" value="Genomic_DNA"/>
</dbReference>
<organism evidence="1 2">
    <name type="scientific">Halomicrobium zhouii</name>
    <dbReference type="NCBI Taxonomy" id="767519"/>
    <lineage>
        <taxon>Archaea</taxon>
        <taxon>Methanobacteriati</taxon>
        <taxon>Methanobacteriota</taxon>
        <taxon>Stenosarchaea group</taxon>
        <taxon>Halobacteria</taxon>
        <taxon>Halobacteriales</taxon>
        <taxon>Haloarculaceae</taxon>
        <taxon>Halomicrobium</taxon>
    </lineage>
</organism>
<protein>
    <submittedName>
        <fullName evidence="1">Uncharacterized protein</fullName>
    </submittedName>
</protein>
<reference evidence="1 2" key="1">
    <citation type="submission" date="2016-10" db="EMBL/GenBank/DDBJ databases">
        <authorList>
            <person name="de Groot N.N."/>
        </authorList>
    </citation>
    <scope>NUCLEOTIDE SEQUENCE [LARGE SCALE GENOMIC DNA]</scope>
    <source>
        <strain evidence="1 2">CGMCC 1.10457</strain>
    </source>
</reference>
<dbReference type="OrthoDB" id="306692at2157"/>
<evidence type="ECO:0000313" key="1">
    <source>
        <dbReference type="EMBL" id="SFS01928.1"/>
    </source>
</evidence>
<sequence>MIRGEFPDAGERTPEELRRGYEALLAETIEKVGIETVAEETALDSETVESLEAGDSPEVTLEGAAAVLALAEDRPPADAVAAEARDILLMGMTTAVLDVETLASGVDGALEPKEIQQKVEGRFPMTLAEYALLHQYIEQRKG</sequence>
<accession>A0A1I6LFB6</accession>
<gene>
    <name evidence="1" type="ORF">SAMN05216559_2570</name>
</gene>
<evidence type="ECO:0000313" key="2">
    <source>
        <dbReference type="Proteomes" id="UP000199062"/>
    </source>
</evidence>
<keyword evidence="2" id="KW-1185">Reference proteome</keyword>
<dbReference type="AlphaFoldDB" id="A0A1I6LFB6"/>
<dbReference type="Proteomes" id="UP000199062">
    <property type="component" value="Unassembled WGS sequence"/>
</dbReference>
<proteinExistence type="predicted"/>
<name>A0A1I6LFB6_9EURY</name>
<dbReference type="RefSeq" id="WP_089816897.1">
    <property type="nucleotide sequence ID" value="NZ_FOZK01000002.1"/>
</dbReference>
<dbReference type="STRING" id="767519.SAMN05216559_2570"/>
<dbReference type="Pfam" id="PF19104">
    <property type="entry name" value="DUF5791"/>
    <property type="match status" value="1"/>
</dbReference>